<keyword evidence="3 8" id="KW-0645">Protease</keyword>
<dbReference type="GO" id="GO:0008745">
    <property type="term" value="F:N-acetylmuramoyl-L-alanine amidase activity"/>
    <property type="evidence" value="ECO:0007669"/>
    <property type="project" value="UniProtKB-EC"/>
</dbReference>
<evidence type="ECO:0000259" key="10">
    <source>
        <dbReference type="PROSITE" id="PS50240"/>
    </source>
</evidence>
<dbReference type="EMBL" id="VTRV01000074">
    <property type="protein sequence ID" value="TZF89724.1"/>
    <property type="molecule type" value="Genomic_DNA"/>
</dbReference>
<evidence type="ECO:0000256" key="6">
    <source>
        <dbReference type="ARBA" id="ARBA00022825"/>
    </source>
</evidence>
<dbReference type="Gene3D" id="2.40.10.10">
    <property type="entry name" value="Trypsin-like serine proteases"/>
    <property type="match status" value="4"/>
</dbReference>
<dbReference type="GO" id="GO:0071555">
    <property type="term" value="P:cell wall organization"/>
    <property type="evidence" value="ECO:0007669"/>
    <property type="project" value="UniProtKB-KW"/>
</dbReference>
<evidence type="ECO:0000256" key="5">
    <source>
        <dbReference type="ARBA" id="ARBA00022801"/>
    </source>
</evidence>
<evidence type="ECO:0000256" key="9">
    <source>
        <dbReference type="SAM" id="MobiDB-lite"/>
    </source>
</evidence>
<keyword evidence="7" id="KW-0961">Cell wall biogenesis/degradation</keyword>
<evidence type="ECO:0000256" key="3">
    <source>
        <dbReference type="ARBA" id="ARBA00022670"/>
    </source>
</evidence>
<feature type="compositionally biased region" description="Basic and acidic residues" evidence="9">
    <location>
        <begin position="1"/>
        <end position="11"/>
    </location>
</feature>
<dbReference type="InterPro" id="IPR036505">
    <property type="entry name" value="Amidase/PGRP_sf"/>
</dbReference>
<dbReference type="GO" id="GO:0009253">
    <property type="term" value="P:peptidoglycan catabolic process"/>
    <property type="evidence" value="ECO:0007669"/>
    <property type="project" value="InterPro"/>
</dbReference>
<dbReference type="GO" id="GO:0009254">
    <property type="term" value="P:peptidoglycan turnover"/>
    <property type="evidence" value="ECO:0007669"/>
    <property type="project" value="TreeGrafter"/>
</dbReference>
<dbReference type="PANTHER" id="PTHR30417:SF1">
    <property type="entry name" value="N-ACETYLMURAMOYL-L-ALANINE AMIDASE AMID"/>
    <property type="match status" value="1"/>
</dbReference>
<dbReference type="PROSITE" id="PS50240">
    <property type="entry name" value="TRYPSIN_DOM"/>
    <property type="match status" value="1"/>
</dbReference>
<dbReference type="GO" id="GO:0006508">
    <property type="term" value="P:proteolysis"/>
    <property type="evidence" value="ECO:0007669"/>
    <property type="project" value="UniProtKB-KW"/>
</dbReference>
<keyword evidence="6 8" id="KW-0720">Serine protease</keyword>
<feature type="domain" description="Peptidase S1" evidence="10">
    <location>
        <begin position="55"/>
        <end position="294"/>
    </location>
</feature>
<reference evidence="11 12" key="1">
    <citation type="submission" date="2019-08" db="EMBL/GenBank/DDBJ databases">
        <title>Draft genome sequence of Lysobacter sp. UKS-15.</title>
        <authorList>
            <person name="Im W.-T."/>
        </authorList>
    </citation>
    <scope>NUCLEOTIDE SEQUENCE [LARGE SCALE GENOMIC DNA]</scope>
    <source>
        <strain evidence="11 12">UKS-15</strain>
    </source>
</reference>
<comment type="catalytic activity">
    <reaction evidence="1">
        <text>Hydrolyzes the link between N-acetylmuramoyl residues and L-amino acid residues in certain cell-wall glycopeptides.</text>
        <dbReference type="EC" id="3.5.1.28"/>
    </reaction>
</comment>
<dbReference type="Gene3D" id="3.40.80.10">
    <property type="entry name" value="Peptidoglycan recognition protein-like"/>
    <property type="match status" value="1"/>
</dbReference>
<dbReference type="InterPro" id="IPR009003">
    <property type="entry name" value="Peptidase_S1_PA"/>
</dbReference>
<evidence type="ECO:0000256" key="7">
    <source>
        <dbReference type="ARBA" id="ARBA00023316"/>
    </source>
</evidence>
<dbReference type="Pfam" id="PF12385">
    <property type="entry name" value="Peptidase_C70"/>
    <property type="match status" value="1"/>
</dbReference>
<dbReference type="RefSeq" id="WP_149352852.1">
    <property type="nucleotide sequence ID" value="NZ_VTRV01000074.1"/>
</dbReference>
<accession>A0A5D8ZAM3</accession>
<evidence type="ECO:0000256" key="1">
    <source>
        <dbReference type="ARBA" id="ARBA00001561"/>
    </source>
</evidence>
<dbReference type="PRINTS" id="PR00839">
    <property type="entry name" value="V8PROTEASE"/>
</dbReference>
<dbReference type="SMART" id="SM00644">
    <property type="entry name" value="Ami_2"/>
    <property type="match status" value="1"/>
</dbReference>
<dbReference type="AlphaFoldDB" id="A0A5D8ZAM3"/>
<evidence type="ECO:0000256" key="8">
    <source>
        <dbReference type="RuleBase" id="RU004296"/>
    </source>
</evidence>
<dbReference type="Pfam" id="PF13365">
    <property type="entry name" value="Trypsin_2"/>
    <property type="match status" value="2"/>
</dbReference>
<keyword evidence="12" id="KW-1185">Reference proteome</keyword>
<dbReference type="EC" id="3.4.21.-" evidence="8"/>
<name>A0A5D8ZAM3_9GAMM</name>
<dbReference type="PANTHER" id="PTHR30417">
    <property type="entry name" value="N-ACETYLMURAMOYL-L-ALANINE AMIDASE AMID"/>
    <property type="match status" value="1"/>
</dbReference>
<dbReference type="InterPro" id="IPR002502">
    <property type="entry name" value="Amidase_domain"/>
</dbReference>
<evidence type="ECO:0000313" key="12">
    <source>
        <dbReference type="Proteomes" id="UP000323164"/>
    </source>
</evidence>
<comment type="similarity">
    <text evidence="2 8">Belongs to the peptidase S1B family.</text>
</comment>
<keyword evidence="4" id="KW-0732">Signal</keyword>
<dbReference type="InterPro" id="IPR051206">
    <property type="entry name" value="NAMLAA_amidase_2"/>
</dbReference>
<dbReference type="OrthoDB" id="66275at2"/>
<evidence type="ECO:0000313" key="11">
    <source>
        <dbReference type="EMBL" id="TZF89724.1"/>
    </source>
</evidence>
<gene>
    <name evidence="11" type="ORF">FW784_08165</name>
</gene>
<dbReference type="InterPro" id="IPR008256">
    <property type="entry name" value="Peptidase_S1B"/>
</dbReference>
<dbReference type="CDD" id="cd06583">
    <property type="entry name" value="PGRP"/>
    <property type="match status" value="1"/>
</dbReference>
<feature type="region of interest" description="Disordered" evidence="9">
    <location>
        <begin position="1"/>
        <end position="32"/>
    </location>
</feature>
<dbReference type="Pfam" id="PF01510">
    <property type="entry name" value="Amidase_2"/>
    <property type="match status" value="1"/>
</dbReference>
<evidence type="ECO:0000256" key="4">
    <source>
        <dbReference type="ARBA" id="ARBA00022729"/>
    </source>
</evidence>
<dbReference type="GO" id="GO:0004252">
    <property type="term" value="F:serine-type endopeptidase activity"/>
    <property type="evidence" value="ECO:0007669"/>
    <property type="project" value="InterPro"/>
</dbReference>
<dbReference type="InterPro" id="IPR022118">
    <property type="entry name" value="Peptidase_C70_AvrRpt2"/>
</dbReference>
<proteinExistence type="inferred from homology"/>
<dbReference type="InterPro" id="IPR043504">
    <property type="entry name" value="Peptidase_S1_PA_chymotrypsin"/>
</dbReference>
<sequence>MSAPQRDRYDDGFGPIAPAKRPPQANTSTASPARAMRVVSSYYSPSDPLDALRTQIGFFAGSLQWLVGVENTTVMPHSAICQARRVDGSPEGAQHGSAFFIAPNLLLTAAHVVDGQSELIIVPGKNGAGTAGANEPFGRFRVTAADMVKHPSYNASSRDFDMALIRVPAANASPNYFAQVEELTQSRPEGVVVSGYAAYSDPQGVIDSIVNATIDADKQHMHGGFIRTLPSDETFDYDLQSLGGTSGSPVYYIENGDTPCTHLVGVHVAGSSDTTNLGCRITPAKLAWIRQKAAAWSQALTFSLGARALSDDAENSGDTGFDAADTYEQVTEPVEADVAEAQALRTRALTAPTPDYPGASRFVPAHPRNFHTGRRAGAVVDRIVIHITAGGPRIDGTIAWFQDGVRRDPATGKQAGPSSAHYIVGRDGEVVQMVRNADTAYHASTANSRSIGIEHNANKPYRLNRRDLPPTMEQYQASAHLVAWLCAQYGLPLDRTHIIGHIEATPGDNHDCPSSYWDWDTYMQCVQLAAQAQAQNSSTGAAPATSQGLRNAPVRAQELITPYYDPSNPASALQCTNDAFSQQREEWYVGVEDTSAFPHSAICYLRMTAPDGAAYTGTGFYIGPNRILTCAHNLSGMSTVQIVPGRNGAGTAPFGEATLDSTQWRVAPRYAGDGDWNNDLAVIDNAPIAAPNGAFFRFLDATPASSMPLAVCGYSSGSHLHPELGAVADRNKQHLHGGHAQGQATPDTIDYDILAVAGASGSPVYTVRDTGNGLQAFVCGVHVTRGPIDSTTGGARVNRGCFITPQKIDWIEGRATTFAYTGARALSADGAEHHVTLVPQPDKNACWAASMAMLKSFRSDASFDPEAFVREAGGSLATSYGWDQLRRVRDHYGFREIEQPSNASLFHTPTQWSQWLRDFGPLWVVIVGAPHAVVVSGIRGDLANPAATEVYVLNPWDTTTAFDNDPVAFNPPNRGHEGWMPFEAFAADFGNMAEPDYGNWRVLHLPAAAAQSQSLGASAAIRLAAPPPSRGLALGDATPEAIEPSRVPGTRMSVVRGSAAGSRWTLDQLEGRKAPQSTAPAASTLQPTNVVIDLGEWPALEGHAAPLPLTVRFHSDVDGSVGDVAITAGTPTQLGYGVDVTARIDDAPDADGVAALTVRIDVRFSGLAQGAPAARIDLRLLGNGRYERSNRWTDTSLAA</sequence>
<comment type="caution">
    <text evidence="11">The sequence shown here is derived from an EMBL/GenBank/DDBJ whole genome shotgun (WGS) entry which is preliminary data.</text>
</comment>
<protein>
    <recommendedName>
        <fullName evidence="8">Serine protease</fullName>
        <ecNumber evidence="8">3.4.21.-</ecNumber>
    </recommendedName>
</protein>
<keyword evidence="5 8" id="KW-0378">Hydrolase</keyword>
<organism evidence="11 12">
    <name type="scientific">Cognatilysobacter lacus</name>
    <dbReference type="NCBI Taxonomy" id="1643323"/>
    <lineage>
        <taxon>Bacteria</taxon>
        <taxon>Pseudomonadati</taxon>
        <taxon>Pseudomonadota</taxon>
        <taxon>Gammaproteobacteria</taxon>
        <taxon>Lysobacterales</taxon>
        <taxon>Lysobacteraceae</taxon>
        <taxon>Cognatilysobacter</taxon>
    </lineage>
</organism>
<dbReference type="SUPFAM" id="SSF55846">
    <property type="entry name" value="N-acetylmuramoyl-L-alanine amidase-like"/>
    <property type="match status" value="1"/>
</dbReference>
<dbReference type="InterPro" id="IPR001254">
    <property type="entry name" value="Trypsin_dom"/>
</dbReference>
<evidence type="ECO:0000256" key="2">
    <source>
        <dbReference type="ARBA" id="ARBA00008764"/>
    </source>
</evidence>
<dbReference type="SUPFAM" id="SSF50494">
    <property type="entry name" value="Trypsin-like serine proteases"/>
    <property type="match status" value="2"/>
</dbReference>
<dbReference type="Proteomes" id="UP000323164">
    <property type="component" value="Unassembled WGS sequence"/>
</dbReference>